<dbReference type="EMBL" id="HG793135">
    <property type="protein sequence ID" value="CRL18799.1"/>
    <property type="molecule type" value="Genomic_DNA"/>
</dbReference>
<accession>A0A0G4NXT7</accession>
<keyword evidence="2" id="KW-1185">Reference proteome</keyword>
<evidence type="ECO:0000313" key="1">
    <source>
        <dbReference type="EMBL" id="CRL18799.1"/>
    </source>
</evidence>
<dbReference type="AlphaFoldDB" id="A0A0G4NXT7"/>
<evidence type="ECO:0000313" key="2">
    <source>
        <dbReference type="Proteomes" id="UP000053732"/>
    </source>
</evidence>
<gene>
    <name evidence="1" type="ORF">PCAMFM013_S002g000669</name>
</gene>
<organism evidence="1 2">
    <name type="scientific">Penicillium camemberti (strain FM 013)</name>
    <dbReference type="NCBI Taxonomy" id="1429867"/>
    <lineage>
        <taxon>Eukaryota</taxon>
        <taxon>Fungi</taxon>
        <taxon>Dikarya</taxon>
        <taxon>Ascomycota</taxon>
        <taxon>Pezizomycotina</taxon>
        <taxon>Eurotiomycetes</taxon>
        <taxon>Eurotiomycetidae</taxon>
        <taxon>Eurotiales</taxon>
        <taxon>Aspergillaceae</taxon>
        <taxon>Penicillium</taxon>
    </lineage>
</organism>
<protein>
    <submittedName>
        <fullName evidence="1">Str. FM013</fullName>
    </submittedName>
</protein>
<dbReference type="Proteomes" id="UP000053732">
    <property type="component" value="Unassembled WGS sequence"/>
</dbReference>
<proteinExistence type="predicted"/>
<name>A0A0G4NXT7_PENC3</name>
<sequence length="195" mass="22138">MAAKHGAAFRPEVPVLLTRQDNWLSLFYARIPLQCSSAYSLLIAYCATIRDPCEETYTSRGDHNLSISISLFDQKLKQFHVSLSHATVFVNQSLLPNDACPIQPGILRAISVDAKNLPCVDFPHLCRARGSCLAHHIEYQFVPFAYTERSETEYMIVVKTLGDDADIQFRKFIVMYQRIIAATWKHLCPQTLDCL</sequence>
<reference evidence="1 2" key="1">
    <citation type="journal article" date="2014" name="Nat. Commun.">
        <title>Multiple recent horizontal transfers of a large genomic region in cheese making fungi.</title>
        <authorList>
            <person name="Cheeseman K."/>
            <person name="Ropars J."/>
            <person name="Renault P."/>
            <person name="Dupont J."/>
            <person name="Gouzy J."/>
            <person name="Branca A."/>
            <person name="Abraham A.L."/>
            <person name="Ceppi M."/>
            <person name="Conseiller E."/>
            <person name="Debuchy R."/>
            <person name="Malagnac F."/>
            <person name="Goarin A."/>
            <person name="Silar P."/>
            <person name="Lacoste S."/>
            <person name="Sallet E."/>
            <person name="Bensimon A."/>
            <person name="Giraud T."/>
            <person name="Brygoo Y."/>
        </authorList>
    </citation>
    <scope>NUCLEOTIDE SEQUENCE [LARGE SCALE GENOMIC DNA]</scope>
    <source>
        <strain evidence="2">FM 013</strain>
    </source>
</reference>